<feature type="transmembrane region" description="Helical" evidence="5">
    <location>
        <begin position="38"/>
        <end position="58"/>
    </location>
</feature>
<dbReference type="GO" id="GO:0008236">
    <property type="term" value="F:serine-type peptidase activity"/>
    <property type="evidence" value="ECO:0007669"/>
    <property type="project" value="UniProtKB-KW"/>
</dbReference>
<dbReference type="InterPro" id="IPR029045">
    <property type="entry name" value="ClpP/crotonase-like_dom_sf"/>
</dbReference>
<dbReference type="GeneID" id="81123916"/>
<dbReference type="SUPFAM" id="SSF52096">
    <property type="entry name" value="ClpP/crotonase"/>
    <property type="match status" value="1"/>
</dbReference>
<proteinExistence type="inferred from homology"/>
<evidence type="ECO:0000256" key="5">
    <source>
        <dbReference type="SAM" id="Phobius"/>
    </source>
</evidence>
<dbReference type="Gene3D" id="3.90.226.10">
    <property type="entry name" value="2-enoyl-CoA Hydratase, Chain A, domain 1"/>
    <property type="match status" value="1"/>
</dbReference>
<reference evidence="7 8" key="1">
    <citation type="journal article" date="2019" name="Int. J. Syst. Evol. Microbiol.">
        <title>The Global Catalogue of Microorganisms (GCM) 10K type strain sequencing project: providing services to taxonomists for standard genome sequencing and annotation.</title>
        <authorList>
            <consortium name="The Broad Institute Genomics Platform"/>
            <consortium name="The Broad Institute Genome Sequencing Center for Infectious Disease"/>
            <person name="Wu L."/>
            <person name="Ma J."/>
        </authorList>
    </citation>
    <scope>NUCLEOTIDE SEQUENCE [LARGE SCALE GENOMIC DNA]</scope>
    <source>
        <strain evidence="7 8">DT31</strain>
    </source>
</reference>
<evidence type="ECO:0000259" key="6">
    <source>
        <dbReference type="Pfam" id="PF01343"/>
    </source>
</evidence>
<evidence type="ECO:0000256" key="2">
    <source>
        <dbReference type="ARBA" id="ARBA00022670"/>
    </source>
</evidence>
<dbReference type="InterPro" id="IPR002142">
    <property type="entry name" value="Peptidase_S49"/>
</dbReference>
<gene>
    <name evidence="7" type="primary">sppA</name>
    <name evidence="7" type="ORF">ACFQL9_06370</name>
</gene>
<feature type="domain" description="Peptidase S49" evidence="6">
    <location>
        <begin position="144"/>
        <end position="287"/>
    </location>
</feature>
<dbReference type="NCBIfam" id="TIGR00706">
    <property type="entry name" value="SppA_dom"/>
    <property type="match status" value="1"/>
</dbReference>
<dbReference type="Pfam" id="PF01343">
    <property type="entry name" value="Peptidase_S49"/>
    <property type="match status" value="1"/>
</dbReference>
<dbReference type="InterPro" id="IPR004635">
    <property type="entry name" value="Pept_S49_SppA"/>
</dbReference>
<name>A0ABD5W7D1_9EURY</name>
<comment type="caution">
    <text evidence="7">The sequence shown here is derived from an EMBL/GenBank/DDBJ whole genome shotgun (WGS) entry which is preliminary data.</text>
</comment>
<sequence length="339" mass="35401">MTDSTTRSVLAVVALVVAAAVAAVAGYLVFVWLPGDSLARLLGVVLTIGLVAAAVRLAGSVLSSRFADYTVAEVAVEGPITRDGDAGGFPPSPGSPGADDVVDQIERADDDPNTGALLVKLNTPGGQIVPSEDIRLAAERFDGPTVGYATDTCASGGYAIAVGCDELWAREGSVVGSIGVIGSRPNVHELADRLGVSYEQFTAGEYKDAGVPLKEVSPDERAYLQGIVDDYYDQFVADVAEGRDMDEETVRDTEARVFLGTEAYDRGLVDGLGDREAVLDRVEELTGTEAVVEEFTPQRGLMTRLRGGASAVAYALGAGVASRVAGDDPATGLDVRFRR</sequence>
<dbReference type="Proteomes" id="UP001596461">
    <property type="component" value="Unassembled WGS sequence"/>
</dbReference>
<keyword evidence="5" id="KW-1133">Transmembrane helix</keyword>
<dbReference type="EMBL" id="JBHTAH010000004">
    <property type="protein sequence ID" value="MFC7069261.1"/>
    <property type="molecule type" value="Genomic_DNA"/>
</dbReference>
<dbReference type="GO" id="GO:0006508">
    <property type="term" value="P:proteolysis"/>
    <property type="evidence" value="ECO:0007669"/>
    <property type="project" value="UniProtKB-KW"/>
</dbReference>
<dbReference type="RefSeq" id="WP_284032092.1">
    <property type="nucleotide sequence ID" value="NZ_CP126154.1"/>
</dbReference>
<dbReference type="InterPro" id="IPR047272">
    <property type="entry name" value="S49_SppA_C"/>
</dbReference>
<keyword evidence="3" id="KW-0378">Hydrolase</keyword>
<keyword evidence="8" id="KW-1185">Reference proteome</keyword>
<keyword evidence="2" id="KW-0645">Protease</keyword>
<accession>A0ABD5W7D1</accession>
<evidence type="ECO:0000313" key="7">
    <source>
        <dbReference type="EMBL" id="MFC7069261.1"/>
    </source>
</evidence>
<feature type="transmembrane region" description="Helical" evidence="5">
    <location>
        <begin position="9"/>
        <end position="32"/>
    </location>
</feature>
<dbReference type="CDD" id="cd07023">
    <property type="entry name" value="S49_Sppa_N_C"/>
    <property type="match status" value="1"/>
</dbReference>
<evidence type="ECO:0000256" key="4">
    <source>
        <dbReference type="ARBA" id="ARBA00022825"/>
    </source>
</evidence>
<organism evidence="7 8">
    <name type="scientific">Halobaculum lipolyticum</name>
    <dbReference type="NCBI Taxonomy" id="3032001"/>
    <lineage>
        <taxon>Archaea</taxon>
        <taxon>Methanobacteriati</taxon>
        <taxon>Methanobacteriota</taxon>
        <taxon>Stenosarchaea group</taxon>
        <taxon>Halobacteria</taxon>
        <taxon>Halobacteriales</taxon>
        <taxon>Haloferacaceae</taxon>
        <taxon>Halobaculum</taxon>
    </lineage>
</organism>
<evidence type="ECO:0000256" key="1">
    <source>
        <dbReference type="ARBA" id="ARBA00008683"/>
    </source>
</evidence>
<dbReference type="PANTHER" id="PTHR42987:SF4">
    <property type="entry name" value="PROTEASE SOHB-RELATED"/>
    <property type="match status" value="1"/>
</dbReference>
<dbReference type="AlphaFoldDB" id="A0ABD5W7D1"/>
<keyword evidence="5" id="KW-0472">Membrane</keyword>
<evidence type="ECO:0000313" key="8">
    <source>
        <dbReference type="Proteomes" id="UP001596461"/>
    </source>
</evidence>
<evidence type="ECO:0000256" key="3">
    <source>
        <dbReference type="ARBA" id="ARBA00022801"/>
    </source>
</evidence>
<keyword evidence="4" id="KW-0720">Serine protease</keyword>
<comment type="similarity">
    <text evidence="1">Belongs to the peptidase S49 family.</text>
</comment>
<protein>
    <submittedName>
        <fullName evidence="7">Signal peptide peptidase SppA</fullName>
    </submittedName>
</protein>
<keyword evidence="5" id="KW-0812">Transmembrane</keyword>
<dbReference type="PANTHER" id="PTHR42987">
    <property type="entry name" value="PEPTIDASE S49"/>
    <property type="match status" value="1"/>
</dbReference>